<dbReference type="Proteomes" id="UP001564657">
    <property type="component" value="Unassembled WGS sequence"/>
</dbReference>
<feature type="transmembrane region" description="Helical" evidence="1">
    <location>
        <begin position="140"/>
        <end position="161"/>
    </location>
</feature>
<comment type="caution">
    <text evidence="2">The sequence shown here is derived from an EMBL/GenBank/DDBJ whole genome shotgun (WGS) entry which is preliminary data.</text>
</comment>
<dbReference type="EMBL" id="JBGEWD010000002">
    <property type="protein sequence ID" value="MEY7999201.1"/>
    <property type="molecule type" value="Genomic_DNA"/>
</dbReference>
<name>A0ABV4BN40_9CLOT</name>
<feature type="transmembrane region" description="Helical" evidence="1">
    <location>
        <begin position="6"/>
        <end position="24"/>
    </location>
</feature>
<evidence type="ECO:0000313" key="2">
    <source>
        <dbReference type="EMBL" id="MEY7999201.1"/>
    </source>
</evidence>
<sequence>MVFYIYICLLPVMLMMIIEGFIWIKFLPVKVKIMTFFILIAMIFRYISISVLFLSNNIKYLYMLKIPFFLNLIAIPLMALTVMYIFMRKDNTKFYYIFAISAILFGYYGFIMHGYGVVLENVQQYQVVLGYTMYFPKDSYIYWIYIVFNTLVVFLALGFMGKNNPNKFGIYMMILAACITAAEYISWLLGVRILVQTVLGDMSWTAVLIYALNKVKKKSLPDC</sequence>
<protein>
    <submittedName>
        <fullName evidence="2">Uncharacterized protein</fullName>
    </submittedName>
</protein>
<feature type="transmembrane region" description="Helical" evidence="1">
    <location>
        <begin position="94"/>
        <end position="115"/>
    </location>
</feature>
<feature type="transmembrane region" description="Helical" evidence="1">
    <location>
        <begin position="36"/>
        <end position="54"/>
    </location>
</feature>
<reference evidence="2 3" key="1">
    <citation type="submission" date="2024-08" db="EMBL/GenBank/DDBJ databases">
        <title>Clostridium lapicellarii sp. nov., and Clostridium renhuaiense sp. nov., two species isolated from the mud in a fermentation cellar used for producing sauce-flavour Chinese liquors.</title>
        <authorList>
            <person name="Yang F."/>
            <person name="Wang H."/>
            <person name="Chen L.Q."/>
            <person name="Zhou N."/>
            <person name="Lu J.J."/>
            <person name="Pu X.X."/>
            <person name="Wan B."/>
            <person name="Wang L."/>
            <person name="Liu S.J."/>
        </authorList>
    </citation>
    <scope>NUCLEOTIDE SEQUENCE [LARGE SCALE GENOMIC DNA]</scope>
    <source>
        <strain evidence="2 3">MT-5</strain>
    </source>
</reference>
<dbReference type="RefSeq" id="WP_369703090.1">
    <property type="nucleotide sequence ID" value="NZ_JBGEWD010000002.1"/>
</dbReference>
<organism evidence="2 3">
    <name type="scientific">Clostridium moutaii</name>
    <dbReference type="NCBI Taxonomy" id="3240932"/>
    <lineage>
        <taxon>Bacteria</taxon>
        <taxon>Bacillati</taxon>
        <taxon>Bacillota</taxon>
        <taxon>Clostridia</taxon>
        <taxon>Eubacteriales</taxon>
        <taxon>Clostridiaceae</taxon>
        <taxon>Clostridium</taxon>
    </lineage>
</organism>
<evidence type="ECO:0000313" key="3">
    <source>
        <dbReference type="Proteomes" id="UP001564657"/>
    </source>
</evidence>
<keyword evidence="1" id="KW-1133">Transmembrane helix</keyword>
<evidence type="ECO:0000256" key="1">
    <source>
        <dbReference type="SAM" id="Phobius"/>
    </source>
</evidence>
<keyword evidence="3" id="KW-1185">Reference proteome</keyword>
<feature type="transmembrane region" description="Helical" evidence="1">
    <location>
        <begin position="168"/>
        <end position="187"/>
    </location>
</feature>
<accession>A0ABV4BN40</accession>
<proteinExistence type="predicted"/>
<keyword evidence="1" id="KW-0472">Membrane</keyword>
<gene>
    <name evidence="2" type="ORF">AB8U03_03135</name>
</gene>
<keyword evidence="1" id="KW-0812">Transmembrane</keyword>
<feature type="transmembrane region" description="Helical" evidence="1">
    <location>
        <begin position="66"/>
        <end position="87"/>
    </location>
</feature>